<evidence type="ECO:0000256" key="5">
    <source>
        <dbReference type="ARBA" id="ARBA00023136"/>
    </source>
</evidence>
<protein>
    <recommendedName>
        <fullName evidence="7">Major facilitator superfamily (MFS) profile domain-containing protein</fullName>
    </recommendedName>
</protein>
<feature type="transmembrane region" description="Helical" evidence="6">
    <location>
        <begin position="140"/>
        <end position="162"/>
    </location>
</feature>
<dbReference type="InterPro" id="IPR020846">
    <property type="entry name" value="MFS_dom"/>
</dbReference>
<feature type="transmembrane region" description="Helical" evidence="6">
    <location>
        <begin position="293"/>
        <end position="312"/>
    </location>
</feature>
<dbReference type="Pfam" id="PF07690">
    <property type="entry name" value="MFS_1"/>
    <property type="match status" value="1"/>
</dbReference>
<keyword evidence="4 6" id="KW-1133">Transmembrane helix</keyword>
<dbReference type="GO" id="GO:0005886">
    <property type="term" value="C:plasma membrane"/>
    <property type="evidence" value="ECO:0007669"/>
    <property type="project" value="UniProtKB-SubCell"/>
</dbReference>
<evidence type="ECO:0000256" key="3">
    <source>
        <dbReference type="ARBA" id="ARBA00022692"/>
    </source>
</evidence>
<feature type="transmembrane region" description="Helical" evidence="6">
    <location>
        <begin position="81"/>
        <end position="99"/>
    </location>
</feature>
<dbReference type="CDD" id="cd17321">
    <property type="entry name" value="MFS_MMR_MDR_like"/>
    <property type="match status" value="1"/>
</dbReference>
<feature type="transmembrane region" description="Helical" evidence="6">
    <location>
        <begin position="261"/>
        <end position="287"/>
    </location>
</feature>
<sequence length="456" mass="48812">MKNSKMQSFKHQKKAFWWLSFVAFFSVMNETVFNVALPDIKNQFGVSPAAANWVNTSFIISFAAGSVVYSRLSDMYGVRKLFVAGLIIYGGGSLIGLSAQSYFTAVIFARFVQGAGASAVPALILVIITRYVRPEGRGKAFGLVGSLVAMGEGIGPAIGGMIVHHIHWSFLFLLPMAALMSIPFFLRNMPAEAAVKANLDIIGIVLLTISIVMFAVYISLYHVFYLAAGIFCLIGAAVHTRYAEHPFIDRSLIKNRRYIGVVLAGCVVLGSVAGIVSVVPYMMTVLFSLNADIIGSGIMLPGSVGVIFFGVAGGALTDRFGSRFVFTLGWLLILATIAAASQFGDRTPWLMTMLLVFIFGGLSFVKTSISNSAAESLEEEAAGAGMGMLNFACFLSEGIGVAFAGGLMAVRGFGYSALPAMDNAWGAVFSRSFAIFTVFVWAGGLLYLLTCKRKKS</sequence>
<feature type="transmembrane region" description="Helical" evidence="6">
    <location>
        <begin position="324"/>
        <end position="343"/>
    </location>
</feature>
<gene>
    <name evidence="8" type="ORF">B4121_4267</name>
</gene>
<dbReference type="RefSeq" id="WP_232513526.1">
    <property type="nucleotide sequence ID" value="NZ_AP023089.1"/>
</dbReference>
<comment type="caution">
    <text evidence="8">The sequence shown here is derived from an EMBL/GenBank/DDBJ whole genome shotgun (WGS) entry which is preliminary data.</text>
</comment>
<dbReference type="InterPro" id="IPR036259">
    <property type="entry name" value="MFS_trans_sf"/>
</dbReference>
<feature type="transmembrane region" description="Helical" evidence="6">
    <location>
        <begin position="381"/>
        <end position="408"/>
    </location>
</feature>
<feature type="transmembrane region" description="Helical" evidence="6">
    <location>
        <begin position="349"/>
        <end position="369"/>
    </location>
</feature>
<feature type="transmembrane region" description="Helical" evidence="6">
    <location>
        <begin position="168"/>
        <end position="186"/>
    </location>
</feature>
<feature type="transmembrane region" description="Helical" evidence="6">
    <location>
        <begin position="53"/>
        <end position="69"/>
    </location>
</feature>
<keyword evidence="3 6" id="KW-0812">Transmembrane</keyword>
<evidence type="ECO:0000313" key="9">
    <source>
        <dbReference type="Proteomes" id="UP000185604"/>
    </source>
</evidence>
<dbReference type="InterPro" id="IPR011701">
    <property type="entry name" value="MFS"/>
</dbReference>
<feature type="transmembrane region" description="Helical" evidence="6">
    <location>
        <begin position="223"/>
        <end position="240"/>
    </location>
</feature>
<name>A0A7Z0WUR9_9BACI</name>
<dbReference type="SUPFAM" id="SSF103473">
    <property type="entry name" value="MFS general substrate transporter"/>
    <property type="match status" value="1"/>
</dbReference>
<feature type="transmembrane region" description="Helical" evidence="6">
    <location>
        <begin position="428"/>
        <end position="449"/>
    </location>
</feature>
<evidence type="ECO:0000256" key="2">
    <source>
        <dbReference type="ARBA" id="ARBA00022448"/>
    </source>
</evidence>
<evidence type="ECO:0000256" key="1">
    <source>
        <dbReference type="ARBA" id="ARBA00004651"/>
    </source>
</evidence>
<evidence type="ECO:0000259" key="7">
    <source>
        <dbReference type="PROSITE" id="PS50850"/>
    </source>
</evidence>
<comment type="subcellular location">
    <subcellularLocation>
        <location evidence="1">Cell membrane</location>
        <topology evidence="1">Multi-pass membrane protein</topology>
    </subcellularLocation>
</comment>
<evidence type="ECO:0000256" key="6">
    <source>
        <dbReference type="SAM" id="Phobius"/>
    </source>
</evidence>
<reference evidence="8 9" key="1">
    <citation type="journal article" date="2016" name="Front. Microbiol.">
        <title>High-Level Heat Resistance of Spores of Bacillus amyloliquefaciens and Bacillus licheniformis Results from the Presence of a spoVA Operon in a Tn1546 Transposon.</title>
        <authorList>
            <person name="Berendsen E.M."/>
            <person name="Koning R.A."/>
            <person name="Boekhorst J."/>
            <person name="de Jong A."/>
            <person name="Kuipers O.P."/>
            <person name="Wells-Bennik M.H."/>
        </authorList>
    </citation>
    <scope>NUCLEOTIDE SEQUENCE [LARGE SCALE GENOMIC DNA]</scope>
    <source>
        <strain evidence="8 9">B4121</strain>
    </source>
</reference>
<dbReference type="Gene3D" id="1.20.1250.20">
    <property type="entry name" value="MFS general substrate transporter like domains"/>
    <property type="match status" value="1"/>
</dbReference>
<dbReference type="AlphaFoldDB" id="A0A7Z0WUR9"/>
<keyword evidence="5 6" id="KW-0472">Membrane</keyword>
<organism evidence="8 9">
    <name type="scientific">Bacillus paralicheniformis</name>
    <dbReference type="NCBI Taxonomy" id="1648923"/>
    <lineage>
        <taxon>Bacteria</taxon>
        <taxon>Bacillati</taxon>
        <taxon>Bacillota</taxon>
        <taxon>Bacilli</taxon>
        <taxon>Bacillales</taxon>
        <taxon>Bacillaceae</taxon>
        <taxon>Bacillus</taxon>
    </lineage>
</organism>
<dbReference type="PANTHER" id="PTHR42718:SF9">
    <property type="entry name" value="MAJOR FACILITATOR SUPERFAMILY MULTIDRUG TRANSPORTER MFSC"/>
    <property type="match status" value="1"/>
</dbReference>
<dbReference type="EMBL" id="LKPO01000026">
    <property type="protein sequence ID" value="OLF87815.1"/>
    <property type="molecule type" value="Genomic_DNA"/>
</dbReference>
<dbReference type="Gene3D" id="1.20.1720.10">
    <property type="entry name" value="Multidrug resistance protein D"/>
    <property type="match status" value="1"/>
</dbReference>
<keyword evidence="2" id="KW-0813">Transport</keyword>
<dbReference type="GO" id="GO:0022857">
    <property type="term" value="F:transmembrane transporter activity"/>
    <property type="evidence" value="ECO:0007669"/>
    <property type="project" value="InterPro"/>
</dbReference>
<evidence type="ECO:0000313" key="8">
    <source>
        <dbReference type="EMBL" id="OLF87815.1"/>
    </source>
</evidence>
<dbReference type="Proteomes" id="UP000185604">
    <property type="component" value="Unassembled WGS sequence"/>
</dbReference>
<dbReference type="PRINTS" id="PR01036">
    <property type="entry name" value="TCRTETB"/>
</dbReference>
<evidence type="ECO:0000256" key="4">
    <source>
        <dbReference type="ARBA" id="ARBA00022989"/>
    </source>
</evidence>
<feature type="transmembrane region" description="Helical" evidence="6">
    <location>
        <begin position="105"/>
        <end position="128"/>
    </location>
</feature>
<accession>A0A7Z0WUR9</accession>
<feature type="domain" description="Major facilitator superfamily (MFS) profile" evidence="7">
    <location>
        <begin position="15"/>
        <end position="455"/>
    </location>
</feature>
<feature type="transmembrane region" description="Helical" evidence="6">
    <location>
        <begin position="198"/>
        <end position="217"/>
    </location>
</feature>
<dbReference type="PROSITE" id="PS50850">
    <property type="entry name" value="MFS"/>
    <property type="match status" value="1"/>
</dbReference>
<dbReference type="PANTHER" id="PTHR42718">
    <property type="entry name" value="MAJOR FACILITATOR SUPERFAMILY MULTIDRUG TRANSPORTER MFSC"/>
    <property type="match status" value="1"/>
</dbReference>
<proteinExistence type="predicted"/>